<feature type="domain" description="TFIIB-type" evidence="2">
    <location>
        <begin position="1"/>
        <end position="31"/>
    </location>
</feature>
<evidence type="ECO:0000313" key="4">
    <source>
        <dbReference type="EMBL" id="HGU64992.1"/>
    </source>
</evidence>
<dbReference type="GO" id="GO:0008270">
    <property type="term" value="F:zinc ion binding"/>
    <property type="evidence" value="ECO:0007669"/>
    <property type="project" value="UniProtKB-KW"/>
</dbReference>
<proteinExistence type="predicted"/>
<dbReference type="EMBL" id="DTBJ01000038">
    <property type="protein sequence ID" value="HGM58910.1"/>
    <property type="molecule type" value="Genomic_DNA"/>
</dbReference>
<organism evidence="3">
    <name type="scientific">Staphylothermus marinus</name>
    <dbReference type="NCBI Taxonomy" id="2280"/>
    <lineage>
        <taxon>Archaea</taxon>
        <taxon>Thermoproteota</taxon>
        <taxon>Thermoprotei</taxon>
        <taxon>Desulfurococcales</taxon>
        <taxon>Desulfurococcaceae</taxon>
        <taxon>Staphylothermus</taxon>
    </lineage>
</organism>
<dbReference type="EMBL" id="DTAN01000084">
    <property type="protein sequence ID" value="HGU64992.1"/>
    <property type="molecule type" value="Genomic_DNA"/>
</dbReference>
<dbReference type="Pfam" id="PF08271">
    <property type="entry name" value="Zn_Ribbon_TF"/>
    <property type="match status" value="1"/>
</dbReference>
<dbReference type="AlphaFoldDB" id="A0A7C4HC44"/>
<name>A0A7C4HC44_STAMA</name>
<dbReference type="SUPFAM" id="SSF57783">
    <property type="entry name" value="Zinc beta-ribbon"/>
    <property type="match status" value="1"/>
</dbReference>
<evidence type="ECO:0000259" key="2">
    <source>
        <dbReference type="PROSITE" id="PS51134"/>
    </source>
</evidence>
<dbReference type="Gene3D" id="2.20.25.10">
    <property type="match status" value="1"/>
</dbReference>
<evidence type="ECO:0000256" key="1">
    <source>
        <dbReference type="PROSITE-ProRule" id="PRU00469"/>
    </source>
</evidence>
<gene>
    <name evidence="4" type="ORF">ENT92_02085</name>
    <name evidence="3" type="ORF">ENU14_04930</name>
</gene>
<keyword evidence="1" id="KW-0479">Metal-binding</keyword>
<protein>
    <submittedName>
        <fullName evidence="3">TFIIB-type zinc ribbon-containing protein</fullName>
    </submittedName>
</protein>
<keyword evidence="1" id="KW-0863">Zinc-finger</keyword>
<dbReference type="InterPro" id="IPR013137">
    <property type="entry name" value="Znf_TFIIB"/>
</dbReference>
<comment type="caution">
    <text evidence="3">The sequence shown here is derived from an EMBL/GenBank/DDBJ whole genome shotgun (WGS) entry which is preliminary data.</text>
</comment>
<accession>A0A7C4HC44</accession>
<keyword evidence="1" id="KW-0862">Zinc</keyword>
<reference evidence="3" key="1">
    <citation type="journal article" date="2020" name="mSystems">
        <title>Genome- and Community-Level Interaction Insights into Carbon Utilization and Element Cycling Functions of Hydrothermarchaeota in Hydrothermal Sediment.</title>
        <authorList>
            <person name="Zhou Z."/>
            <person name="Liu Y."/>
            <person name="Xu W."/>
            <person name="Pan J."/>
            <person name="Luo Z.H."/>
            <person name="Li M."/>
        </authorList>
    </citation>
    <scope>NUCLEOTIDE SEQUENCE [LARGE SCALE GENOMIC DNA]</scope>
    <source>
        <strain evidence="4">SpSt-622</strain>
        <strain evidence="3">SpSt-642</strain>
    </source>
</reference>
<sequence>MNDKCPDCGNSLIWVYEKGEIVCSTCGLVVDKIIYDGPVRESEDEEIKRIIKTRRNPRVDRLYFRYKYHNRLYRLAESYVRNKPWLEVDYDKVLETGRLVNTIKHRATIDAEKKITKLNLWNYIESGLKHIREINPAVLSRSGRGRYALSYIVAYYLDKKEYPSMKNVVELFNISETSYRRLLKIAREILTVKNTVVTK</sequence>
<evidence type="ECO:0000313" key="3">
    <source>
        <dbReference type="EMBL" id="HGM58910.1"/>
    </source>
</evidence>
<dbReference type="PROSITE" id="PS51134">
    <property type="entry name" value="ZF_TFIIB"/>
    <property type="match status" value="1"/>
</dbReference>